<accession>A0A9W8CGH5</accession>
<keyword evidence="3" id="KW-1185">Reference proteome</keyword>
<sequence length="90" mass="10710">MWDYKIYHVLHHVICLMGLWWTQICRMWVCGRGTWDLALVCFSYLIWKQAVDVHPWWARERKHGGGATDRARRPTANRSRSHAKSFCPTP</sequence>
<proteinExistence type="predicted"/>
<name>A0A9W8CGH5_9POAL</name>
<comment type="caution">
    <text evidence="2">The sequence shown here is derived from an EMBL/GenBank/DDBJ whole genome shotgun (WGS) entry which is preliminary data.</text>
</comment>
<feature type="compositionally biased region" description="Basic residues" evidence="1">
    <location>
        <begin position="73"/>
        <end position="83"/>
    </location>
</feature>
<evidence type="ECO:0000256" key="1">
    <source>
        <dbReference type="SAM" id="MobiDB-lite"/>
    </source>
</evidence>
<dbReference type="Proteomes" id="UP001164776">
    <property type="component" value="Unassembled WGS sequence"/>
</dbReference>
<evidence type="ECO:0000313" key="2">
    <source>
        <dbReference type="EMBL" id="KAJ1256766.1"/>
    </source>
</evidence>
<evidence type="ECO:0000313" key="3">
    <source>
        <dbReference type="Proteomes" id="UP001164776"/>
    </source>
</evidence>
<organism evidence="2 3">
    <name type="scientific">Paspalum vaginatum</name>
    <name type="common">seashore paspalum</name>
    <dbReference type="NCBI Taxonomy" id="158149"/>
    <lineage>
        <taxon>Eukaryota</taxon>
        <taxon>Viridiplantae</taxon>
        <taxon>Streptophyta</taxon>
        <taxon>Embryophyta</taxon>
        <taxon>Tracheophyta</taxon>
        <taxon>Spermatophyta</taxon>
        <taxon>Magnoliopsida</taxon>
        <taxon>Liliopsida</taxon>
        <taxon>Poales</taxon>
        <taxon>Poaceae</taxon>
        <taxon>PACMAD clade</taxon>
        <taxon>Panicoideae</taxon>
        <taxon>Andropogonodae</taxon>
        <taxon>Paspaleae</taxon>
        <taxon>Paspalinae</taxon>
        <taxon>Paspalum</taxon>
    </lineage>
</organism>
<dbReference type="AlphaFoldDB" id="A0A9W8CGH5"/>
<reference evidence="2 3" key="1">
    <citation type="submission" date="2022-10" db="EMBL/GenBank/DDBJ databases">
        <title>WGS assembly of Paspalum vaginatum 540-79.</title>
        <authorList>
            <person name="Sun G."/>
            <person name="Wase N."/>
            <person name="Shu S."/>
            <person name="Jenkins J."/>
            <person name="Zhou B."/>
            <person name="Torres-Rodriguez J."/>
            <person name="Chen C."/>
            <person name="Sandor L."/>
            <person name="Plott C."/>
            <person name="Yoshinga Y."/>
            <person name="Daum C."/>
            <person name="Qi P."/>
            <person name="Barry K."/>
            <person name="Lipzen A."/>
            <person name="Berry L."/>
            <person name="Pedersen C."/>
            <person name="Gottilla T."/>
            <person name="Foltz A."/>
            <person name="Yu H."/>
            <person name="O'Malley R."/>
            <person name="Zhang C."/>
            <person name="Devos K."/>
            <person name="Sigmon B."/>
            <person name="Yu B."/>
            <person name="Obata T."/>
            <person name="Schmutz J."/>
            <person name="Schnable J."/>
        </authorList>
    </citation>
    <scope>NUCLEOTIDE SEQUENCE [LARGE SCALE GENOMIC DNA]</scope>
    <source>
        <strain evidence="3">cv. 540-79</strain>
    </source>
</reference>
<gene>
    <name evidence="2" type="ORF">BS78_K313100</name>
</gene>
<dbReference type="EMBL" id="MU629479">
    <property type="protein sequence ID" value="KAJ1256766.1"/>
    <property type="molecule type" value="Genomic_DNA"/>
</dbReference>
<feature type="region of interest" description="Disordered" evidence="1">
    <location>
        <begin position="62"/>
        <end position="90"/>
    </location>
</feature>
<protein>
    <submittedName>
        <fullName evidence="2">Uncharacterized protein</fullName>
    </submittedName>
</protein>